<name>A4CMP9_ROBBH</name>
<dbReference type="KEGG" id="rbi:RB2501_11462"/>
<protein>
    <submittedName>
        <fullName evidence="2">Zn-dependent alcohol dehydrogenase, class III</fullName>
    </submittedName>
</protein>
<dbReference type="OrthoDB" id="5465469at2"/>
<dbReference type="RefSeq" id="WP_015754262.1">
    <property type="nucleotide sequence ID" value="NC_013222.1"/>
</dbReference>
<accession>A4CMP9</accession>
<proteinExistence type="predicted"/>
<dbReference type="SUPFAM" id="SSF53448">
    <property type="entry name" value="Nucleotide-diphospho-sugar transferases"/>
    <property type="match status" value="1"/>
</dbReference>
<dbReference type="HOGENOM" id="CLU_076555_0_1_10"/>
<feature type="domain" description="Glycosyltransferase 2-like" evidence="1">
    <location>
        <begin position="54"/>
        <end position="157"/>
    </location>
</feature>
<dbReference type="EMBL" id="CP001712">
    <property type="protein sequence ID" value="EAR14941.1"/>
    <property type="molecule type" value="Genomic_DNA"/>
</dbReference>
<evidence type="ECO:0000313" key="2">
    <source>
        <dbReference type="EMBL" id="EAR14941.1"/>
    </source>
</evidence>
<evidence type="ECO:0000259" key="1">
    <source>
        <dbReference type="Pfam" id="PF00535"/>
    </source>
</evidence>
<dbReference type="InterPro" id="IPR001173">
    <property type="entry name" value="Glyco_trans_2-like"/>
</dbReference>
<gene>
    <name evidence="2" type="ordered locus">RB2501_11462</name>
</gene>
<dbReference type="STRING" id="313596.RB2501_11462"/>
<dbReference type="Pfam" id="PF00535">
    <property type="entry name" value="Glycos_transf_2"/>
    <property type="match status" value="1"/>
</dbReference>
<organism evidence="2 3">
    <name type="scientific">Robiginitalea biformata (strain ATCC BAA-864 / DSM 15991 / KCTC 12146 / HTCC2501)</name>
    <dbReference type="NCBI Taxonomy" id="313596"/>
    <lineage>
        <taxon>Bacteria</taxon>
        <taxon>Pseudomonadati</taxon>
        <taxon>Bacteroidota</taxon>
        <taxon>Flavobacteriia</taxon>
        <taxon>Flavobacteriales</taxon>
        <taxon>Flavobacteriaceae</taxon>
        <taxon>Robiginitalea</taxon>
    </lineage>
</organism>
<dbReference type="CDD" id="cd00761">
    <property type="entry name" value="Glyco_tranf_GTA_type"/>
    <property type="match status" value="1"/>
</dbReference>
<sequence>MKVKEIPKSLYRQFRLRATPVKKLKNSSQPEAPLVVSLTSIPERIRSVDLVIRSLLKQRLLPEQIVLWLPESLQGHIPDSLKSLEHGRFRIAFSPLTCPHKKLIHSLEEFPGNPIVTCDDDLMYPPGWLEKLYRTHLEYPKDIVGHQIRYIRYAEDGTLLPYPQWVVPPDGGSNPKAFMAVGAGGVLYPPGSLDPRVQDRQLFLKLSPRADDLWFKVMGLLAGTRVRAALEASGEPVPILGSQKTSLKKTNINKDKNRVQWEQLTEYFGLHPL</sequence>
<dbReference type="eggNOG" id="COG0463">
    <property type="taxonomic scope" value="Bacteria"/>
</dbReference>
<evidence type="ECO:0000313" key="3">
    <source>
        <dbReference type="Proteomes" id="UP000009049"/>
    </source>
</evidence>
<keyword evidence="3" id="KW-1185">Reference proteome</keyword>
<dbReference type="Proteomes" id="UP000009049">
    <property type="component" value="Chromosome"/>
</dbReference>
<dbReference type="InterPro" id="IPR029044">
    <property type="entry name" value="Nucleotide-diphossugar_trans"/>
</dbReference>
<reference evidence="2 3" key="1">
    <citation type="journal article" date="2009" name="J. Bacteriol.">
        <title>Complete genome sequence of Robiginitalea biformata HTCC2501.</title>
        <authorList>
            <person name="Oh H.M."/>
            <person name="Giovannoni S.J."/>
            <person name="Lee K."/>
            <person name="Ferriera S."/>
            <person name="Johnson J."/>
            <person name="Cho J.C."/>
        </authorList>
    </citation>
    <scope>NUCLEOTIDE SEQUENCE [LARGE SCALE GENOMIC DNA]</scope>
    <source>
        <strain evidence="3">ATCC BAA-864 / HTCC2501 / KCTC 12146</strain>
    </source>
</reference>
<dbReference type="AlphaFoldDB" id="A4CMP9"/>